<dbReference type="PANTHER" id="PTHR23149">
    <property type="entry name" value="G PATCH DOMAIN CONTAINING PROTEIN"/>
    <property type="match status" value="1"/>
</dbReference>
<feature type="region of interest" description="Disordered" evidence="1">
    <location>
        <begin position="72"/>
        <end position="138"/>
    </location>
</feature>
<protein>
    <submittedName>
        <fullName evidence="2">Uncharacterized protein</fullName>
    </submittedName>
</protein>
<feature type="compositionally biased region" description="Basic and acidic residues" evidence="1">
    <location>
        <begin position="439"/>
        <end position="450"/>
    </location>
</feature>
<feature type="region of interest" description="Disordered" evidence="1">
    <location>
        <begin position="313"/>
        <end position="337"/>
    </location>
</feature>
<feature type="region of interest" description="Disordered" evidence="1">
    <location>
        <begin position="483"/>
        <end position="554"/>
    </location>
</feature>
<organism evidence="2">
    <name type="scientific">Darwinula stevensoni</name>
    <dbReference type="NCBI Taxonomy" id="69355"/>
    <lineage>
        <taxon>Eukaryota</taxon>
        <taxon>Metazoa</taxon>
        <taxon>Ecdysozoa</taxon>
        <taxon>Arthropoda</taxon>
        <taxon>Crustacea</taxon>
        <taxon>Oligostraca</taxon>
        <taxon>Ostracoda</taxon>
        <taxon>Podocopa</taxon>
        <taxon>Podocopida</taxon>
        <taxon>Darwinulocopina</taxon>
        <taxon>Darwinuloidea</taxon>
        <taxon>Darwinulidae</taxon>
        <taxon>Darwinula</taxon>
    </lineage>
</organism>
<sequence>MGELPGVGSSEDLLLEWCLSGEVVKVLSVLEEFTNTMSEVIGTDGDVSVMVGFDPTESDRVELDSIRLDRTELDMEESERTELDNTDSERTELNNPDSVRRLDNSGSGWSVMGKSGYGSTESGDTGSHRLPSVEAGSDTESYVTVLGSVVMGCTEDVVKKMKSGVSGMADLYLGLGFKGNDDLWLTHHNDYNEFLATLQSEKGSKQDGSINETQGFIPLTEKSKSSKKRVHYHKFARGKDLSSCSQEDLACIFGKKTIVKEEAPGDANENSMGQIEHAHGVTTIMGGSLPKYFASRLGAKKVMSNPIQDNVDLEPATDVFSPSSDNAAPGRASGKMRHRPHLIENCCEEEAPKKIFLDEKPYQVQEDECGEEKYEKPRGQSPHHEELTAQPYKKKQKKIQVQGEDGLTETPQTASGSEMTHVVSNQFVKDNHSSLGVHINKESVSEVHLDKMKKKRKLKSEHQTVSHSDEDTIQGIMCYSAKTKKRKNVGETDDEACRDSEELLMPGKNGVSVSPDNEDKGSESKEKMKNVKAVHISNCERKPSVADGTDTKESLGYFETLLTGDIKSGKRKQKKTDPDSACHEEDANPLPLDSLQGQCS</sequence>
<name>A0A7R9FR74_9CRUS</name>
<evidence type="ECO:0000256" key="1">
    <source>
        <dbReference type="SAM" id="MobiDB-lite"/>
    </source>
</evidence>
<feature type="compositionally biased region" description="Basic and acidic residues" evidence="1">
    <location>
        <begin position="72"/>
        <end position="103"/>
    </location>
</feature>
<feature type="compositionally biased region" description="Basic and acidic residues" evidence="1">
    <location>
        <begin position="575"/>
        <end position="586"/>
    </location>
</feature>
<feature type="compositionally biased region" description="Polar residues" evidence="1">
    <location>
        <begin position="202"/>
        <end position="214"/>
    </location>
</feature>
<dbReference type="OrthoDB" id="29523at2759"/>
<feature type="region of interest" description="Disordered" evidence="1">
    <location>
        <begin position="367"/>
        <end position="418"/>
    </location>
</feature>
<feature type="compositionally biased region" description="Polar residues" evidence="1">
    <location>
        <begin position="409"/>
        <end position="418"/>
    </location>
</feature>
<dbReference type="GO" id="GO:0010521">
    <property type="term" value="F:telomerase inhibitor activity"/>
    <property type="evidence" value="ECO:0007669"/>
    <property type="project" value="TreeGrafter"/>
</dbReference>
<feature type="compositionally biased region" description="Basic and acidic residues" evidence="1">
    <location>
        <begin position="371"/>
        <end position="387"/>
    </location>
</feature>
<feature type="compositionally biased region" description="Basic and acidic residues" evidence="1">
    <location>
        <begin position="460"/>
        <end position="470"/>
    </location>
</feature>
<feature type="compositionally biased region" description="Basic and acidic residues" evidence="1">
    <location>
        <begin position="517"/>
        <end position="529"/>
    </location>
</feature>
<dbReference type="Proteomes" id="UP000677054">
    <property type="component" value="Unassembled WGS sequence"/>
</dbReference>
<feature type="region of interest" description="Disordered" evidence="1">
    <location>
        <begin position="566"/>
        <end position="600"/>
    </location>
</feature>
<dbReference type="EMBL" id="CAJPEV010003907">
    <property type="protein sequence ID" value="CAG0900792.1"/>
    <property type="molecule type" value="Genomic_DNA"/>
</dbReference>
<accession>A0A7R9FR74</accession>
<evidence type="ECO:0000313" key="3">
    <source>
        <dbReference type="Proteomes" id="UP000677054"/>
    </source>
</evidence>
<dbReference type="PANTHER" id="PTHR23149:SF27">
    <property type="entry name" value="PIN2_TERF1-INTERACTING TELOMERASE INHIBITOR 1"/>
    <property type="match status" value="1"/>
</dbReference>
<keyword evidence="3" id="KW-1185">Reference proteome</keyword>
<evidence type="ECO:0000313" key="2">
    <source>
        <dbReference type="EMBL" id="CAD7251885.1"/>
    </source>
</evidence>
<proteinExistence type="predicted"/>
<feature type="region of interest" description="Disordered" evidence="1">
    <location>
        <begin position="202"/>
        <end position="222"/>
    </location>
</feature>
<dbReference type="GO" id="GO:0005730">
    <property type="term" value="C:nucleolus"/>
    <property type="evidence" value="ECO:0007669"/>
    <property type="project" value="TreeGrafter"/>
</dbReference>
<dbReference type="AlphaFoldDB" id="A0A7R9FR74"/>
<dbReference type="EMBL" id="LR903424">
    <property type="protein sequence ID" value="CAD7251885.1"/>
    <property type="molecule type" value="Genomic_DNA"/>
</dbReference>
<feature type="compositionally biased region" description="Basic and acidic residues" evidence="1">
    <location>
        <begin position="538"/>
        <end position="553"/>
    </location>
</feature>
<reference evidence="2" key="1">
    <citation type="submission" date="2020-11" db="EMBL/GenBank/DDBJ databases">
        <authorList>
            <person name="Tran Van P."/>
        </authorList>
    </citation>
    <scope>NUCLEOTIDE SEQUENCE</scope>
</reference>
<feature type="region of interest" description="Disordered" evidence="1">
    <location>
        <begin position="438"/>
        <end position="471"/>
    </location>
</feature>
<gene>
    <name evidence="2" type="ORF">DSTB1V02_LOCUS11647</name>
</gene>
<dbReference type="InterPro" id="IPR050656">
    <property type="entry name" value="PINX1"/>
</dbReference>